<accession>A0ABZ0TJA0</accession>
<feature type="compositionally biased region" description="Acidic residues" evidence="1">
    <location>
        <begin position="50"/>
        <end position="64"/>
    </location>
</feature>
<feature type="region of interest" description="Disordered" evidence="1">
    <location>
        <begin position="1"/>
        <end position="64"/>
    </location>
</feature>
<evidence type="ECO:0000313" key="3">
    <source>
        <dbReference type="Proteomes" id="UP001324380"/>
    </source>
</evidence>
<reference evidence="2 3" key="1">
    <citation type="submission" date="2023-11" db="EMBL/GenBank/DDBJ databases">
        <title>Analysis of the Genomes of Mucilaginibacter gossypii cycad 4 and M. sabulilitoris SNA2: microbes with the potential for plant growth promotion.</title>
        <authorList>
            <person name="Hirsch A.M."/>
            <person name="Humm E."/>
            <person name="Rubbi M."/>
            <person name="Del Vecchio G."/>
            <person name="Ha S.M."/>
            <person name="Pellegrini M."/>
            <person name="Gunsalus R.P."/>
        </authorList>
    </citation>
    <scope>NUCLEOTIDE SEQUENCE [LARGE SCALE GENOMIC DNA]</scope>
    <source>
        <strain evidence="2 3">SNA2</strain>
    </source>
</reference>
<keyword evidence="3" id="KW-1185">Reference proteome</keyword>
<protein>
    <submittedName>
        <fullName evidence="2">Uncharacterized protein</fullName>
    </submittedName>
</protein>
<gene>
    <name evidence="2" type="ORF">SNE25_27745</name>
</gene>
<organism evidence="2 3">
    <name type="scientific">Mucilaginibacter sabulilitoris</name>
    <dbReference type="NCBI Taxonomy" id="1173583"/>
    <lineage>
        <taxon>Bacteria</taxon>
        <taxon>Pseudomonadati</taxon>
        <taxon>Bacteroidota</taxon>
        <taxon>Sphingobacteriia</taxon>
        <taxon>Sphingobacteriales</taxon>
        <taxon>Sphingobacteriaceae</taxon>
        <taxon>Mucilaginibacter</taxon>
    </lineage>
</organism>
<name>A0ABZ0TJA0_9SPHI</name>
<evidence type="ECO:0000256" key="1">
    <source>
        <dbReference type="SAM" id="MobiDB-lite"/>
    </source>
</evidence>
<sequence length="64" mass="7353">MKHANAQFFTPNPVRLAAPRDNRPIEGDWGDEDDEDFDDRLDAYVIPDVSDPEDDDHLPDDDLQ</sequence>
<dbReference type="Proteomes" id="UP001324380">
    <property type="component" value="Chromosome"/>
</dbReference>
<dbReference type="EMBL" id="CP139558">
    <property type="protein sequence ID" value="WPU93118.1"/>
    <property type="molecule type" value="Genomic_DNA"/>
</dbReference>
<proteinExistence type="predicted"/>
<dbReference type="RefSeq" id="WP_321562271.1">
    <property type="nucleotide sequence ID" value="NZ_CP139558.1"/>
</dbReference>
<evidence type="ECO:0000313" key="2">
    <source>
        <dbReference type="EMBL" id="WPU93118.1"/>
    </source>
</evidence>
<feature type="compositionally biased region" description="Acidic residues" evidence="1">
    <location>
        <begin position="28"/>
        <end position="39"/>
    </location>
</feature>